<evidence type="ECO:0000256" key="9">
    <source>
        <dbReference type="ARBA" id="ARBA00022801"/>
    </source>
</evidence>
<keyword evidence="10" id="KW-0735">Signal-anchor</keyword>
<evidence type="ECO:0000313" key="16">
    <source>
        <dbReference type="EMBL" id="EOY20534.1"/>
    </source>
</evidence>
<dbReference type="Proteomes" id="UP000026915">
    <property type="component" value="Chromosome 3"/>
</dbReference>
<keyword evidence="9" id="KW-0378">Hydrolase</keyword>
<comment type="subcellular location">
    <subcellularLocation>
        <location evidence="2">Endoplasmic reticulum membrane</location>
        <topology evidence="2">Single-pass type II membrane protein</topology>
    </subcellularLocation>
</comment>
<dbReference type="GO" id="GO:0008233">
    <property type="term" value="F:peptidase activity"/>
    <property type="evidence" value="ECO:0000318"/>
    <property type="project" value="GO_Central"/>
</dbReference>
<dbReference type="STRING" id="3641.A0A061G0E3"/>
<dbReference type="AlphaFoldDB" id="A0A061G0E3"/>
<dbReference type="SUPFAM" id="SSF51306">
    <property type="entry name" value="LexA/Signal peptidase"/>
    <property type="match status" value="1"/>
</dbReference>
<name>A0A061G0E3_THECC</name>
<dbReference type="InterPro" id="IPR015927">
    <property type="entry name" value="Peptidase_S24_S26A/B/C"/>
</dbReference>
<keyword evidence="8" id="KW-0812">Transmembrane</keyword>
<evidence type="ECO:0000256" key="6">
    <source>
        <dbReference type="ARBA" id="ARBA00021755"/>
    </source>
</evidence>
<keyword evidence="11" id="KW-1133">Transmembrane helix</keyword>
<dbReference type="FunCoup" id="A0A061G0E3">
    <property type="interactions" value="2652"/>
</dbReference>
<organism evidence="16 17">
    <name type="scientific">Theobroma cacao</name>
    <name type="common">Cacao</name>
    <name type="synonym">Cocoa</name>
    <dbReference type="NCBI Taxonomy" id="3641"/>
    <lineage>
        <taxon>Eukaryota</taxon>
        <taxon>Viridiplantae</taxon>
        <taxon>Streptophyta</taxon>
        <taxon>Embryophyta</taxon>
        <taxon>Tracheophyta</taxon>
        <taxon>Spermatophyta</taxon>
        <taxon>Magnoliopsida</taxon>
        <taxon>eudicotyledons</taxon>
        <taxon>Gunneridae</taxon>
        <taxon>Pentapetalae</taxon>
        <taxon>rosids</taxon>
        <taxon>malvids</taxon>
        <taxon>Malvales</taxon>
        <taxon>Malvaceae</taxon>
        <taxon>Byttnerioideae</taxon>
        <taxon>Theobroma</taxon>
    </lineage>
</organism>
<dbReference type="PRINTS" id="PR00728">
    <property type="entry name" value="SIGNALPTASE"/>
</dbReference>
<dbReference type="Gene3D" id="2.10.109.10">
    <property type="entry name" value="Umud Fragment, subunit A"/>
    <property type="match status" value="1"/>
</dbReference>
<comment type="function">
    <text evidence="13">Catalytic component of the signal peptidase complex (SPC) which catalyzes the cleavage of N-terminal signal sequences from nascent proteins as they are translocated into the lumen of the endoplasmic reticulum. Specifically cleaves N-terminal signal peptides that contain a hydrophobic alpha-helix (h-region) shorter than 18-20 amino acids.</text>
</comment>
<dbReference type="OMA" id="HERGDTK"/>
<feature type="region of interest" description="Disordered" evidence="14">
    <location>
        <begin position="190"/>
        <end position="230"/>
    </location>
</feature>
<sequence length="259" mass="28668">MGWIGDTVDSIKSIQIRQLLTQAVSLGMIVTSALIIWKALMCITGSESPVVVVLSGSMEPGFKRGDILFLHMSKDPIRAGEIVVFNVDGREIPIVHRVIKVHEREDTGEVDVLTKGDNNYGDDRLLYAQGQLWLQRHHIMGRAVGFLPYVGWVTIIMTEKPIIKYILIGALGWYKLGRLKSGSRNVQKFQRRSSTPLALQRSKGATSSQKQKSQCRNAKASAPQHWEGTNSSSCSAAALIAQRCSAEKPPFPAETMPQR</sequence>
<evidence type="ECO:0000256" key="1">
    <source>
        <dbReference type="ARBA" id="ARBA00000677"/>
    </source>
</evidence>
<evidence type="ECO:0000256" key="5">
    <source>
        <dbReference type="ARBA" id="ARBA00019685"/>
    </source>
</evidence>
<evidence type="ECO:0000256" key="14">
    <source>
        <dbReference type="SAM" id="MobiDB-lite"/>
    </source>
</evidence>
<dbReference type="GO" id="GO:0009003">
    <property type="term" value="F:signal peptidase activity"/>
    <property type="evidence" value="ECO:0007669"/>
    <property type="project" value="UniProtKB-EC"/>
</dbReference>
<evidence type="ECO:0000256" key="10">
    <source>
        <dbReference type="ARBA" id="ARBA00022968"/>
    </source>
</evidence>
<accession>A0A061G0E3</accession>
<feature type="compositionally biased region" description="Polar residues" evidence="14">
    <location>
        <begin position="190"/>
        <end position="216"/>
    </location>
</feature>
<gene>
    <name evidence="16" type="ORF">TCM_011929</name>
</gene>
<evidence type="ECO:0000259" key="15">
    <source>
        <dbReference type="Pfam" id="PF00717"/>
    </source>
</evidence>
<protein>
    <recommendedName>
        <fullName evidence="5">Signal peptidase complex catalytic subunit SEC11</fullName>
        <ecNumber evidence="4">3.4.21.89</ecNumber>
    </recommendedName>
    <alternativeName>
        <fullName evidence="6">Signal peptidase complex catalytic subunit sec11</fullName>
    </alternativeName>
</protein>
<evidence type="ECO:0000313" key="17">
    <source>
        <dbReference type="Proteomes" id="UP000026915"/>
    </source>
</evidence>
<evidence type="ECO:0000256" key="8">
    <source>
        <dbReference type="ARBA" id="ARBA00022692"/>
    </source>
</evidence>
<dbReference type="GO" id="GO:0006465">
    <property type="term" value="P:signal peptide processing"/>
    <property type="evidence" value="ECO:0000318"/>
    <property type="project" value="GO_Central"/>
</dbReference>
<feature type="domain" description="Peptidase S24/S26A/S26B/S26C" evidence="15">
    <location>
        <begin position="36"/>
        <end position="114"/>
    </location>
</feature>
<dbReference type="GO" id="GO:0005787">
    <property type="term" value="C:signal peptidase complex"/>
    <property type="evidence" value="ECO:0000318"/>
    <property type="project" value="GO_Central"/>
</dbReference>
<dbReference type="NCBIfam" id="TIGR02228">
    <property type="entry name" value="sigpep_I_arch"/>
    <property type="match status" value="1"/>
</dbReference>
<keyword evidence="7" id="KW-0645">Protease</keyword>
<dbReference type="InterPro" id="IPR019533">
    <property type="entry name" value="Peptidase_S26"/>
</dbReference>
<keyword evidence="17" id="KW-1185">Reference proteome</keyword>
<dbReference type="Pfam" id="PF00717">
    <property type="entry name" value="Peptidase_S24"/>
    <property type="match status" value="1"/>
</dbReference>
<dbReference type="InterPro" id="IPR036286">
    <property type="entry name" value="LexA/Signal_pep-like_sf"/>
</dbReference>
<comment type="catalytic activity">
    <reaction evidence="1">
        <text>Cleavage of hydrophobic, N-terminal signal or leader sequences from secreted and periplasmic proteins.</text>
        <dbReference type="EC" id="3.4.21.89"/>
    </reaction>
</comment>
<dbReference type="InParanoid" id="A0A061G0E3"/>
<dbReference type="eggNOG" id="KOG3342">
    <property type="taxonomic scope" value="Eukaryota"/>
</dbReference>
<evidence type="ECO:0000256" key="7">
    <source>
        <dbReference type="ARBA" id="ARBA00022670"/>
    </source>
</evidence>
<dbReference type="EMBL" id="CM001881">
    <property type="protein sequence ID" value="EOY20534.1"/>
    <property type="molecule type" value="Genomic_DNA"/>
</dbReference>
<dbReference type="GO" id="GO:0004252">
    <property type="term" value="F:serine-type endopeptidase activity"/>
    <property type="evidence" value="ECO:0007669"/>
    <property type="project" value="InterPro"/>
</dbReference>
<dbReference type="CDD" id="cd06530">
    <property type="entry name" value="S26_SPase_I"/>
    <property type="match status" value="1"/>
</dbReference>
<reference evidence="16 17" key="1">
    <citation type="journal article" date="2013" name="Genome Biol.">
        <title>The genome sequence of the most widely cultivated cacao type and its use to identify candidate genes regulating pod color.</title>
        <authorList>
            <person name="Motamayor J.C."/>
            <person name="Mockaitis K."/>
            <person name="Schmutz J."/>
            <person name="Haiminen N."/>
            <person name="Iii D.L."/>
            <person name="Cornejo O."/>
            <person name="Findley S.D."/>
            <person name="Zheng P."/>
            <person name="Utro F."/>
            <person name="Royaert S."/>
            <person name="Saski C."/>
            <person name="Jenkins J."/>
            <person name="Podicheti R."/>
            <person name="Zhao M."/>
            <person name="Scheffler B.E."/>
            <person name="Stack J.C."/>
            <person name="Feltus F.A."/>
            <person name="Mustiga G.M."/>
            <person name="Amores F."/>
            <person name="Phillips W."/>
            <person name="Marelli J.P."/>
            <person name="May G.D."/>
            <person name="Shapiro H."/>
            <person name="Ma J."/>
            <person name="Bustamante C.D."/>
            <person name="Schnell R.J."/>
            <person name="Main D."/>
            <person name="Gilbert D."/>
            <person name="Parida L."/>
            <person name="Kuhn D.N."/>
        </authorList>
    </citation>
    <scope>NUCLEOTIDE SEQUENCE [LARGE SCALE GENOMIC DNA]</scope>
    <source>
        <strain evidence="17">cv. Matina 1-6</strain>
    </source>
</reference>
<evidence type="ECO:0000256" key="2">
    <source>
        <dbReference type="ARBA" id="ARBA00004648"/>
    </source>
</evidence>
<dbReference type="EC" id="3.4.21.89" evidence="4"/>
<evidence type="ECO:0000256" key="3">
    <source>
        <dbReference type="ARBA" id="ARBA00011035"/>
    </source>
</evidence>
<dbReference type="PANTHER" id="PTHR10806:SF6">
    <property type="entry name" value="SIGNAL PEPTIDASE COMPLEX CATALYTIC SUBUNIT SEC11"/>
    <property type="match status" value="1"/>
</dbReference>
<evidence type="ECO:0000256" key="12">
    <source>
        <dbReference type="ARBA" id="ARBA00023136"/>
    </source>
</evidence>
<dbReference type="HOGENOM" id="CLU_089996_0_2_1"/>
<dbReference type="PANTHER" id="PTHR10806">
    <property type="entry name" value="SIGNAL PEPTIDASE COMPLEX CATALYTIC SUBUNIT SEC11"/>
    <property type="match status" value="1"/>
</dbReference>
<evidence type="ECO:0000256" key="11">
    <source>
        <dbReference type="ARBA" id="ARBA00022989"/>
    </source>
</evidence>
<evidence type="ECO:0000256" key="13">
    <source>
        <dbReference type="ARBA" id="ARBA00045533"/>
    </source>
</evidence>
<keyword evidence="12" id="KW-0472">Membrane</keyword>
<comment type="similarity">
    <text evidence="3">Belongs to the peptidase S26B family.</text>
</comment>
<dbReference type="Gramene" id="EOY20534">
    <property type="protein sequence ID" value="EOY20534"/>
    <property type="gene ID" value="TCM_011929"/>
</dbReference>
<dbReference type="InterPro" id="IPR001733">
    <property type="entry name" value="Peptidase_S26B"/>
</dbReference>
<proteinExistence type="inferred from homology"/>
<dbReference type="FunFam" id="2.10.109.10:FF:000003">
    <property type="entry name" value="Signal peptidase complex catalytic subunit SEC11"/>
    <property type="match status" value="1"/>
</dbReference>
<evidence type="ECO:0000256" key="4">
    <source>
        <dbReference type="ARBA" id="ARBA00013208"/>
    </source>
</evidence>